<proteinExistence type="predicted"/>
<protein>
    <submittedName>
        <fullName evidence="2">Discoidin domain-containing protein</fullName>
    </submittedName>
</protein>
<reference evidence="2" key="1">
    <citation type="submission" date="2023-11" db="EMBL/GenBank/DDBJ databases">
        <title>Comparative genomics revealed phylogeny of phytopathogenic Pectobacterium aroidearum based on whole-genome sequencing and function of putative horizontal acquire islands in P. aroidearum PccS1.</title>
        <authorList>
            <person name="Fan J."/>
            <person name="Yang L."/>
        </authorList>
    </citation>
    <scope>NUCLEOTIDE SEQUENCE</scope>
    <source>
        <strain evidence="2">NJAU140</strain>
    </source>
</reference>
<dbReference type="InterPro" id="IPR008979">
    <property type="entry name" value="Galactose-bd-like_sf"/>
</dbReference>
<evidence type="ECO:0000259" key="1">
    <source>
        <dbReference type="PROSITE" id="PS50022"/>
    </source>
</evidence>
<evidence type="ECO:0000313" key="2">
    <source>
        <dbReference type="EMBL" id="MDY4377285.1"/>
    </source>
</evidence>
<name>A0AAW9H1F9_9GAMM</name>
<dbReference type="EMBL" id="JAXHOZ010000025">
    <property type="protein sequence ID" value="MDY4377285.1"/>
    <property type="molecule type" value="Genomic_DNA"/>
</dbReference>
<dbReference type="Pfam" id="PF00754">
    <property type="entry name" value="F5_F8_type_C"/>
    <property type="match status" value="1"/>
</dbReference>
<accession>A0AAW9H1F9</accession>
<dbReference type="SUPFAM" id="SSF49785">
    <property type="entry name" value="Galactose-binding domain-like"/>
    <property type="match status" value="1"/>
</dbReference>
<organism evidence="2 3">
    <name type="scientific">Pectobacterium brasiliense</name>
    <dbReference type="NCBI Taxonomy" id="180957"/>
    <lineage>
        <taxon>Bacteria</taxon>
        <taxon>Pseudomonadati</taxon>
        <taxon>Pseudomonadota</taxon>
        <taxon>Gammaproteobacteria</taxon>
        <taxon>Enterobacterales</taxon>
        <taxon>Pectobacteriaceae</taxon>
        <taxon>Pectobacterium</taxon>
    </lineage>
</organism>
<dbReference type="RefSeq" id="WP_320713876.1">
    <property type="nucleotide sequence ID" value="NZ_JAXHOZ010000025.1"/>
</dbReference>
<gene>
    <name evidence="2" type="ORF">SOV92_05425</name>
</gene>
<dbReference type="AlphaFoldDB" id="A0AAW9H1F9"/>
<sequence length="673" mass="71800">MKNVNIEINVCGSTGKSTCTVNPPTQADSHTCCHADMDNQCEPQPGVSGVTSVFGRTGVVTAQLGDYTADQITETATRKFASPDEKAIWNAKQDALISGTTIRTLFGQSLLGSGDISLTPVQMGAAAAAHTHATADITDYTQKTKQLIHSSLEAGAGVTLSYNPVNEKTIISAAGGSGSGGSGYIVADRQGATAGENHAFSISPQNTFNLAAYALKEEAGAVNQTYVVDDFNASSEPNYNTTSEVVFDDSMKLFTGRKYELLSDGGLFSTNANINGRSVDIYISSHGESVVPFMISDTTPVGYIARSSSTYDSSTQAYSAFSNKENQVWAARTVPIQWISIELPNVTEIVSYQIDNRPPGGYNNHPKSWTLQGSTDGNVWVEIHKVTNSNDNNGGSVRSYDLTNPVSYKFYRLYVTEAFTNGAVIVGKLKLIPAIDRRFILNAGKNYTIDKNGGLIEITDTITPELIQSVGVSEIRGINPASLGLPEAVKVISSENIEITTKVKPYSQIVISKSLLSASAGSWAQINAATLTATQTGNGKVRVAVTRDLVNWHVLRNGAWVDVGVLPADTSGAEALIADGMTPAEFGGITTAQWAQLFASNNGVPDSLAFAFALDITDPVTDVATIDRLVLNVNDASSWKVQSPAEVEIRWRTDSVTFRTATAGNYKMAYQIP</sequence>
<dbReference type="Gene3D" id="2.60.120.260">
    <property type="entry name" value="Galactose-binding domain-like"/>
    <property type="match status" value="1"/>
</dbReference>
<feature type="domain" description="F5/8 type C" evidence="1">
    <location>
        <begin position="289"/>
        <end position="434"/>
    </location>
</feature>
<dbReference type="PROSITE" id="PS50022">
    <property type="entry name" value="FA58C_3"/>
    <property type="match status" value="1"/>
</dbReference>
<comment type="caution">
    <text evidence="2">The sequence shown here is derived from an EMBL/GenBank/DDBJ whole genome shotgun (WGS) entry which is preliminary data.</text>
</comment>
<evidence type="ECO:0000313" key="3">
    <source>
        <dbReference type="Proteomes" id="UP001269968"/>
    </source>
</evidence>
<dbReference type="InterPro" id="IPR000421">
    <property type="entry name" value="FA58C"/>
</dbReference>
<dbReference type="Proteomes" id="UP001269968">
    <property type="component" value="Unassembled WGS sequence"/>
</dbReference>